<gene>
    <name evidence="11" type="ORF">ASILVAE211_23365</name>
</gene>
<keyword evidence="5 9" id="KW-0812">Transmembrane</keyword>
<keyword evidence="12" id="KW-1185">Reference proteome</keyword>
<reference evidence="11" key="1">
    <citation type="journal article" date="2021" name="Microorganisms">
        <title>Acidisoma silvae sp. nov. and Acidisomacellulosilytica sp. nov., Two Acidophilic Bacteria Isolated from Decaying Wood, Hydrolyzing Cellulose and Producing Poly-3-hydroxybutyrate.</title>
        <authorList>
            <person name="Mieszkin S."/>
            <person name="Pouder E."/>
            <person name="Uroz S."/>
            <person name="Simon-Colin C."/>
            <person name="Alain K."/>
        </authorList>
    </citation>
    <scope>NUCLEOTIDE SEQUENCE</scope>
    <source>
        <strain evidence="11">HW T2.11</strain>
    </source>
</reference>
<feature type="transmembrane region" description="Helical" evidence="9">
    <location>
        <begin position="20"/>
        <end position="42"/>
    </location>
</feature>
<organism evidence="11 12">
    <name type="scientific">Acidisoma silvae</name>
    <dbReference type="NCBI Taxonomy" id="2802396"/>
    <lineage>
        <taxon>Bacteria</taxon>
        <taxon>Pseudomonadati</taxon>
        <taxon>Pseudomonadota</taxon>
        <taxon>Alphaproteobacteria</taxon>
        <taxon>Acetobacterales</taxon>
        <taxon>Acidocellaceae</taxon>
        <taxon>Acidisoma</taxon>
    </lineage>
</organism>
<evidence type="ECO:0000313" key="12">
    <source>
        <dbReference type="Proteomes" id="UP000708298"/>
    </source>
</evidence>
<keyword evidence="8 9" id="KW-0472">Membrane</keyword>
<evidence type="ECO:0000256" key="6">
    <source>
        <dbReference type="ARBA" id="ARBA00022970"/>
    </source>
</evidence>
<dbReference type="PANTHER" id="PTHR30614">
    <property type="entry name" value="MEMBRANE COMPONENT OF AMINO ACID ABC TRANSPORTER"/>
    <property type="match status" value="1"/>
</dbReference>
<dbReference type="Pfam" id="PF00528">
    <property type="entry name" value="BPD_transp_1"/>
    <property type="match status" value="1"/>
</dbReference>
<sequence length="226" mass="24815">MNMLQTLWHYAPLLLSGAGVTLWTWLLGSVLGLAIGASVALLRRLPVRPLQWVLRIYIEIIRGTPFLLQLFLLYSGGPSIGIRLSALTAGVVCLGVHAGAYFAEVFRAGFEGLPKGQIEAASSFGMTSFQILYRISLPTMLVAIFPSIVSILISLSKETVILSIITVPNLMYQVQSMTVETYSAFSGIAALAVFYWVFVECVARFSALIEYRLTLFARRDSAEVRA</sequence>
<dbReference type="RefSeq" id="WP_227323786.1">
    <property type="nucleotide sequence ID" value="NZ_JAESVB010000024.1"/>
</dbReference>
<comment type="caution">
    <text evidence="11">The sequence shown here is derived from an EMBL/GenBank/DDBJ whole genome shotgun (WGS) entry which is preliminary data.</text>
</comment>
<dbReference type="NCBIfam" id="TIGR01726">
    <property type="entry name" value="HEQRo_perm_3TM"/>
    <property type="match status" value="1"/>
</dbReference>
<dbReference type="PANTHER" id="PTHR30614:SF0">
    <property type="entry name" value="L-CYSTINE TRANSPORT SYSTEM PERMEASE PROTEIN TCYL"/>
    <property type="match status" value="1"/>
</dbReference>
<dbReference type="Proteomes" id="UP000708298">
    <property type="component" value="Unassembled WGS sequence"/>
</dbReference>
<feature type="domain" description="ABC transmembrane type-1" evidence="10">
    <location>
        <begin position="18"/>
        <end position="206"/>
    </location>
</feature>
<dbReference type="InterPro" id="IPR000515">
    <property type="entry name" value="MetI-like"/>
</dbReference>
<accession>A0A963YXI1</accession>
<evidence type="ECO:0000256" key="3">
    <source>
        <dbReference type="ARBA" id="ARBA00022448"/>
    </source>
</evidence>
<dbReference type="GO" id="GO:0015184">
    <property type="term" value="F:L-cystine transmembrane transporter activity"/>
    <property type="evidence" value="ECO:0007669"/>
    <property type="project" value="TreeGrafter"/>
</dbReference>
<keyword evidence="4" id="KW-1003">Cell membrane</keyword>
<evidence type="ECO:0000259" key="10">
    <source>
        <dbReference type="PROSITE" id="PS50928"/>
    </source>
</evidence>
<comment type="similarity">
    <text evidence="2">Belongs to the binding-protein-dependent transport system permease family. HisMQ subfamily.</text>
</comment>
<protein>
    <submittedName>
        <fullName evidence="11">Amino acid ABC transporter permease</fullName>
    </submittedName>
</protein>
<reference evidence="11" key="2">
    <citation type="submission" date="2021-01" db="EMBL/GenBank/DDBJ databases">
        <authorList>
            <person name="Mieszkin S."/>
            <person name="Pouder E."/>
            <person name="Alain K."/>
        </authorList>
    </citation>
    <scope>NUCLEOTIDE SEQUENCE</scope>
    <source>
        <strain evidence="11">HW T2.11</strain>
    </source>
</reference>
<dbReference type="PROSITE" id="PS50928">
    <property type="entry name" value="ABC_TM1"/>
    <property type="match status" value="1"/>
</dbReference>
<keyword evidence="6" id="KW-0029">Amino-acid transport</keyword>
<evidence type="ECO:0000256" key="9">
    <source>
        <dbReference type="RuleBase" id="RU363032"/>
    </source>
</evidence>
<dbReference type="SUPFAM" id="SSF161098">
    <property type="entry name" value="MetI-like"/>
    <property type="match status" value="1"/>
</dbReference>
<keyword evidence="7 9" id="KW-1133">Transmembrane helix</keyword>
<name>A0A963YXI1_9PROT</name>
<dbReference type="InterPro" id="IPR043429">
    <property type="entry name" value="ArtM/GltK/GlnP/TcyL/YhdX-like"/>
</dbReference>
<dbReference type="InterPro" id="IPR010065">
    <property type="entry name" value="AA_ABC_transptr_permease_3TM"/>
</dbReference>
<evidence type="ECO:0000256" key="5">
    <source>
        <dbReference type="ARBA" id="ARBA00022692"/>
    </source>
</evidence>
<dbReference type="InterPro" id="IPR035906">
    <property type="entry name" value="MetI-like_sf"/>
</dbReference>
<dbReference type="AlphaFoldDB" id="A0A963YXI1"/>
<feature type="transmembrane region" description="Helical" evidence="9">
    <location>
        <begin position="54"/>
        <end position="74"/>
    </location>
</feature>
<evidence type="ECO:0000256" key="4">
    <source>
        <dbReference type="ARBA" id="ARBA00022475"/>
    </source>
</evidence>
<feature type="transmembrane region" description="Helical" evidence="9">
    <location>
        <begin position="131"/>
        <end position="153"/>
    </location>
</feature>
<feature type="transmembrane region" description="Helical" evidence="9">
    <location>
        <begin position="182"/>
        <end position="203"/>
    </location>
</feature>
<keyword evidence="3 9" id="KW-0813">Transport</keyword>
<evidence type="ECO:0000256" key="7">
    <source>
        <dbReference type="ARBA" id="ARBA00022989"/>
    </source>
</evidence>
<evidence type="ECO:0000313" key="11">
    <source>
        <dbReference type="EMBL" id="MCB8878142.1"/>
    </source>
</evidence>
<evidence type="ECO:0000256" key="2">
    <source>
        <dbReference type="ARBA" id="ARBA00010072"/>
    </source>
</evidence>
<dbReference type="GO" id="GO:0043190">
    <property type="term" value="C:ATP-binding cassette (ABC) transporter complex"/>
    <property type="evidence" value="ECO:0007669"/>
    <property type="project" value="InterPro"/>
</dbReference>
<dbReference type="CDD" id="cd06261">
    <property type="entry name" value="TM_PBP2"/>
    <property type="match status" value="1"/>
</dbReference>
<evidence type="ECO:0000256" key="1">
    <source>
        <dbReference type="ARBA" id="ARBA00004429"/>
    </source>
</evidence>
<proteinExistence type="inferred from homology"/>
<dbReference type="Gene3D" id="1.10.3720.10">
    <property type="entry name" value="MetI-like"/>
    <property type="match status" value="1"/>
</dbReference>
<comment type="subcellular location">
    <subcellularLocation>
        <location evidence="1">Cell inner membrane</location>
        <topology evidence="1">Multi-pass membrane protein</topology>
    </subcellularLocation>
    <subcellularLocation>
        <location evidence="9">Cell membrane</location>
        <topology evidence="9">Multi-pass membrane protein</topology>
    </subcellularLocation>
</comment>
<dbReference type="EMBL" id="JAESVB010000024">
    <property type="protein sequence ID" value="MCB8878142.1"/>
    <property type="molecule type" value="Genomic_DNA"/>
</dbReference>
<evidence type="ECO:0000256" key="8">
    <source>
        <dbReference type="ARBA" id="ARBA00023136"/>
    </source>
</evidence>
<feature type="transmembrane region" description="Helical" evidence="9">
    <location>
        <begin position="80"/>
        <end position="103"/>
    </location>
</feature>